<dbReference type="OrthoDB" id="5893483at2759"/>
<reference evidence="4" key="1">
    <citation type="submission" date="2017-10" db="EMBL/GenBank/DDBJ databases">
        <title>Rapid genome shrinkage in a self-fertile nematode reveals novel sperm competition proteins.</title>
        <authorList>
            <person name="Yin D."/>
            <person name="Schwarz E.M."/>
            <person name="Thomas C.G."/>
            <person name="Felde R.L."/>
            <person name="Korf I.F."/>
            <person name="Cutter A.D."/>
            <person name="Schartner C.M."/>
            <person name="Ralston E.J."/>
            <person name="Meyer B.J."/>
            <person name="Haag E.S."/>
        </authorList>
    </citation>
    <scope>NUCLEOTIDE SEQUENCE [LARGE SCALE GENOMIC DNA]</scope>
    <source>
        <strain evidence="4">JU1422</strain>
    </source>
</reference>
<dbReference type="InterPro" id="IPR002542">
    <property type="entry name" value="T20D4.11-like_dom"/>
</dbReference>
<dbReference type="PANTHER" id="PTHR31897">
    <property type="entry name" value="PROTEIN CBG17011-RELATED"/>
    <property type="match status" value="1"/>
</dbReference>
<feature type="domain" description="T20D4.11-like" evidence="2">
    <location>
        <begin position="104"/>
        <end position="248"/>
    </location>
</feature>
<dbReference type="Proteomes" id="UP000230233">
    <property type="component" value="Chromosome V"/>
</dbReference>
<sequence length="259" mass="29234">MIFLLFFISFSYGNAASTLETEANLTTCIENFYIAVYSENYNCTSQYDFTSTNETVNQKSLISGKSCALEILGETCTHSQFDAISSNFENFVKILTVEPKDQNCTNFYYQSNAFKCVGLLRSLREKMELIFQVQPKVNDSRLLNLIDQCENFKTCLNPKCIETPPTMPCDSLHALNSEFIACSTKLQKNPPTNQQFPCLDDLDLGSKDVLVRVKLYTTHKECTKEIMKEMCGDGAIVDFDEKADLLTKAYAKKAGKQFG</sequence>
<accession>A0A2G5T8Y3</accession>
<keyword evidence="1" id="KW-0732">Signal</keyword>
<gene>
    <name evidence="3" type="primary">Cnig_chr_V.g17269</name>
    <name evidence="3" type="ORF">B9Z55_017269</name>
</gene>
<keyword evidence="4" id="KW-1185">Reference proteome</keyword>
<protein>
    <recommendedName>
        <fullName evidence="2">T20D4.11-like domain-containing protein</fullName>
    </recommendedName>
</protein>
<dbReference type="PANTHER" id="PTHR31897:SF6">
    <property type="entry name" value="DUF19 DOMAIN-CONTAINING PROTEIN"/>
    <property type="match status" value="1"/>
</dbReference>
<dbReference type="EMBL" id="PDUG01000005">
    <property type="protein sequence ID" value="PIC23639.1"/>
    <property type="molecule type" value="Genomic_DNA"/>
</dbReference>
<dbReference type="Pfam" id="PF01579">
    <property type="entry name" value="DUF19"/>
    <property type="match status" value="1"/>
</dbReference>
<evidence type="ECO:0000313" key="3">
    <source>
        <dbReference type="EMBL" id="PIC23639.1"/>
    </source>
</evidence>
<organism evidence="3 4">
    <name type="scientific">Caenorhabditis nigoni</name>
    <dbReference type="NCBI Taxonomy" id="1611254"/>
    <lineage>
        <taxon>Eukaryota</taxon>
        <taxon>Metazoa</taxon>
        <taxon>Ecdysozoa</taxon>
        <taxon>Nematoda</taxon>
        <taxon>Chromadorea</taxon>
        <taxon>Rhabditida</taxon>
        <taxon>Rhabditina</taxon>
        <taxon>Rhabditomorpha</taxon>
        <taxon>Rhabditoidea</taxon>
        <taxon>Rhabditidae</taxon>
        <taxon>Peloderinae</taxon>
        <taxon>Caenorhabditis</taxon>
    </lineage>
</organism>
<proteinExistence type="predicted"/>
<evidence type="ECO:0000256" key="1">
    <source>
        <dbReference type="SAM" id="SignalP"/>
    </source>
</evidence>
<evidence type="ECO:0000313" key="4">
    <source>
        <dbReference type="Proteomes" id="UP000230233"/>
    </source>
</evidence>
<feature type="chain" id="PRO_5013788034" description="T20D4.11-like domain-containing protein" evidence="1">
    <location>
        <begin position="16"/>
        <end position="259"/>
    </location>
</feature>
<dbReference type="AlphaFoldDB" id="A0A2G5T8Y3"/>
<evidence type="ECO:0000259" key="2">
    <source>
        <dbReference type="Pfam" id="PF01579"/>
    </source>
</evidence>
<comment type="caution">
    <text evidence="3">The sequence shown here is derived from an EMBL/GenBank/DDBJ whole genome shotgun (WGS) entry which is preliminary data.</text>
</comment>
<feature type="signal peptide" evidence="1">
    <location>
        <begin position="1"/>
        <end position="15"/>
    </location>
</feature>
<name>A0A2G5T8Y3_9PELO</name>